<dbReference type="Proteomes" id="UP000270216">
    <property type="component" value="Unassembled WGS sequence"/>
</dbReference>
<name>A0A5E5PA89_9BURK</name>
<proteinExistence type="inferred from homology"/>
<dbReference type="InterPro" id="IPR028082">
    <property type="entry name" value="Peripla_BP_I"/>
</dbReference>
<evidence type="ECO:0000256" key="1">
    <source>
        <dbReference type="ARBA" id="ARBA00010062"/>
    </source>
</evidence>
<keyword evidence="4" id="KW-0029">Amino-acid transport</keyword>
<dbReference type="EMBL" id="CABPSX010000012">
    <property type="protein sequence ID" value="VVG73598.1"/>
    <property type="molecule type" value="Genomic_DNA"/>
</dbReference>
<dbReference type="SUPFAM" id="SSF53822">
    <property type="entry name" value="Periplasmic binding protein-like I"/>
    <property type="match status" value="1"/>
</dbReference>
<dbReference type="AlphaFoldDB" id="A0A5E5PA89"/>
<protein>
    <submittedName>
        <fullName evidence="7">ABC transporter substrate-binding protein</fullName>
    </submittedName>
</protein>
<feature type="domain" description="Leucine-binding protein" evidence="5">
    <location>
        <begin position="40"/>
        <end position="385"/>
    </location>
</feature>
<evidence type="ECO:0000256" key="3">
    <source>
        <dbReference type="ARBA" id="ARBA00022729"/>
    </source>
</evidence>
<evidence type="ECO:0000259" key="5">
    <source>
        <dbReference type="Pfam" id="PF13458"/>
    </source>
</evidence>
<comment type="similarity">
    <text evidence="1">Belongs to the leucine-binding protein family.</text>
</comment>
<gene>
    <name evidence="6" type="ORF">EJE83_01430</name>
    <name evidence="7" type="ORF">PAP18089_04607</name>
</gene>
<keyword evidence="2" id="KW-0813">Transport</keyword>
<dbReference type="InterPro" id="IPR006311">
    <property type="entry name" value="TAT_signal"/>
</dbReference>
<accession>A0A5E5PA89</accession>
<dbReference type="EMBL" id="RWHX01000002">
    <property type="protein sequence ID" value="RSK86281.1"/>
    <property type="molecule type" value="Genomic_DNA"/>
</dbReference>
<dbReference type="PRINTS" id="PR00337">
    <property type="entry name" value="LEUILEVALBP"/>
</dbReference>
<dbReference type="PANTHER" id="PTHR30483">
    <property type="entry name" value="LEUCINE-SPECIFIC-BINDING PROTEIN"/>
    <property type="match status" value="1"/>
</dbReference>
<dbReference type="InterPro" id="IPR028081">
    <property type="entry name" value="Leu-bd"/>
</dbReference>
<reference evidence="6 8" key="1">
    <citation type="submission" date="2018-12" db="EMBL/GenBank/DDBJ databases">
        <title>Whole genome sequence of a Pandoraea apista isolate from a patient with cystic fibrosis.</title>
        <authorList>
            <person name="Kenna D.T."/>
            <person name="Turton J.F."/>
        </authorList>
    </citation>
    <scope>NUCLEOTIDE SEQUENCE [LARGE SCALE GENOMIC DNA]</scope>
    <source>
        <strain evidence="6 8">Pa13324</strain>
    </source>
</reference>
<sequence length="418" mass="45861">MKNQQELDKPSRRTLLKLVAATGAWQLASPFIIKARADTPIKFGLCNPLTGTYAQLGKNEQIGCELAIEQINAKGGILGRPVSLVVEDSTSADTGAAVQKARKLIERDHVNFLLGNVNSAMALAIGQVSNELRTLHIVTGGHTDAVTGTDCHWNVFRVCNTTRMETNSVSKLLFDKYGKRWYFITPDYAFGHTLQQGFEASLKQFGGTEVGASLTPLGATDYSSYLIKAQAANPDVIIFLTAGDDAVNSLKQAVQFGLDKRFHLAGAQQELEVLEGLPPNARIGTWVFEWYWNQPNVPHVAQFVADIRRKVGRVPTARHWFGYASVWTAALVANQEKTLDAVKLAHALEGFKLPPEIGLMPYTPFYRAGDHQLMPSLYVGHAVEQGPTPEDLFHVDTVIKGEDVALPVQQTGCHITWA</sequence>
<evidence type="ECO:0000256" key="2">
    <source>
        <dbReference type="ARBA" id="ARBA00022448"/>
    </source>
</evidence>
<dbReference type="PANTHER" id="PTHR30483:SF6">
    <property type="entry name" value="PERIPLASMIC BINDING PROTEIN OF ABC TRANSPORTER FOR NATURAL AMINO ACIDS"/>
    <property type="match status" value="1"/>
</dbReference>
<dbReference type="RefSeq" id="WP_042115938.1">
    <property type="nucleotide sequence ID" value="NZ_CABPSX010000012.1"/>
</dbReference>
<dbReference type="Pfam" id="PF13458">
    <property type="entry name" value="Peripla_BP_6"/>
    <property type="match status" value="1"/>
</dbReference>
<dbReference type="InterPro" id="IPR000709">
    <property type="entry name" value="Leu_Ile_Val-bd"/>
</dbReference>
<dbReference type="PROSITE" id="PS51318">
    <property type="entry name" value="TAT"/>
    <property type="match status" value="1"/>
</dbReference>
<keyword evidence="8" id="KW-1185">Reference proteome</keyword>
<reference evidence="7 9" key="2">
    <citation type="submission" date="2019-08" db="EMBL/GenBank/DDBJ databases">
        <authorList>
            <person name="Peeters C."/>
        </authorList>
    </citation>
    <scope>NUCLEOTIDE SEQUENCE [LARGE SCALE GENOMIC DNA]</scope>
    <source>
        <strain evidence="7 9">LMG 18089</strain>
    </source>
</reference>
<dbReference type="OrthoDB" id="8887944at2"/>
<dbReference type="InterPro" id="IPR051010">
    <property type="entry name" value="BCAA_transport"/>
</dbReference>
<dbReference type="Gene3D" id="3.40.50.2300">
    <property type="match status" value="2"/>
</dbReference>
<evidence type="ECO:0000313" key="6">
    <source>
        <dbReference type="EMBL" id="RSK86281.1"/>
    </source>
</evidence>
<dbReference type="KEGG" id="papi:SG18_20040"/>
<evidence type="ECO:0000313" key="7">
    <source>
        <dbReference type="EMBL" id="VVG73598.1"/>
    </source>
</evidence>
<evidence type="ECO:0000313" key="8">
    <source>
        <dbReference type="Proteomes" id="UP000270216"/>
    </source>
</evidence>
<dbReference type="Proteomes" id="UP000364291">
    <property type="component" value="Unassembled WGS sequence"/>
</dbReference>
<evidence type="ECO:0000313" key="9">
    <source>
        <dbReference type="Proteomes" id="UP000364291"/>
    </source>
</evidence>
<keyword evidence="3" id="KW-0732">Signal</keyword>
<dbReference type="GO" id="GO:0006865">
    <property type="term" value="P:amino acid transport"/>
    <property type="evidence" value="ECO:0007669"/>
    <property type="project" value="UniProtKB-KW"/>
</dbReference>
<evidence type="ECO:0000256" key="4">
    <source>
        <dbReference type="ARBA" id="ARBA00022970"/>
    </source>
</evidence>
<organism evidence="7 9">
    <name type="scientific">Pandoraea apista</name>
    <dbReference type="NCBI Taxonomy" id="93218"/>
    <lineage>
        <taxon>Bacteria</taxon>
        <taxon>Pseudomonadati</taxon>
        <taxon>Pseudomonadota</taxon>
        <taxon>Betaproteobacteria</taxon>
        <taxon>Burkholderiales</taxon>
        <taxon>Burkholderiaceae</taxon>
        <taxon>Pandoraea</taxon>
    </lineage>
</organism>